<evidence type="ECO:0000313" key="7">
    <source>
        <dbReference type="Proteomes" id="UP000616779"/>
    </source>
</evidence>
<accession>A0ABX1Y5C4</accession>
<dbReference type="InterPro" id="IPR010982">
    <property type="entry name" value="Lambda_DNA-bd_dom_sf"/>
</dbReference>
<comment type="caution">
    <text evidence="6">The sequence shown here is derived from an EMBL/GenBank/DDBJ whole genome shotgun (WGS) entry which is preliminary data.</text>
</comment>
<dbReference type="InterPro" id="IPR028082">
    <property type="entry name" value="Peripla_BP_I"/>
</dbReference>
<dbReference type="Gene3D" id="1.10.260.40">
    <property type="entry name" value="lambda repressor-like DNA-binding domains"/>
    <property type="match status" value="1"/>
</dbReference>
<gene>
    <name evidence="6" type="ORF">GC098_31380</name>
</gene>
<proteinExistence type="predicted"/>
<feature type="domain" description="HTH lacI-type" evidence="5">
    <location>
        <begin position="2"/>
        <end position="56"/>
    </location>
</feature>
<dbReference type="CDD" id="cd06291">
    <property type="entry name" value="PBP1_Qymf-like"/>
    <property type="match status" value="1"/>
</dbReference>
<dbReference type="PANTHER" id="PTHR30146">
    <property type="entry name" value="LACI-RELATED TRANSCRIPTIONAL REPRESSOR"/>
    <property type="match status" value="1"/>
</dbReference>
<dbReference type="PRINTS" id="PR00036">
    <property type="entry name" value="HTHLACI"/>
</dbReference>
<dbReference type="InterPro" id="IPR000843">
    <property type="entry name" value="HTH_LacI"/>
</dbReference>
<evidence type="ECO:0000259" key="5">
    <source>
        <dbReference type="PROSITE" id="PS50932"/>
    </source>
</evidence>
<keyword evidence="3 6" id="KW-0238">DNA-binding</keyword>
<dbReference type="EMBL" id="WHOA01000233">
    <property type="protein sequence ID" value="NOU75809.1"/>
    <property type="molecule type" value="Genomic_DNA"/>
</dbReference>
<evidence type="ECO:0000256" key="4">
    <source>
        <dbReference type="ARBA" id="ARBA00023163"/>
    </source>
</evidence>
<protein>
    <submittedName>
        <fullName evidence="6">LacI family DNA-binding transcriptional regulator</fullName>
    </submittedName>
</protein>
<dbReference type="PROSITE" id="PS50932">
    <property type="entry name" value="HTH_LACI_2"/>
    <property type="match status" value="1"/>
</dbReference>
<evidence type="ECO:0000256" key="3">
    <source>
        <dbReference type="ARBA" id="ARBA00023125"/>
    </source>
</evidence>
<dbReference type="PROSITE" id="PS00356">
    <property type="entry name" value="HTH_LACI_1"/>
    <property type="match status" value="1"/>
</dbReference>
<dbReference type="PANTHER" id="PTHR30146:SF95">
    <property type="entry name" value="RIBOSE OPERON REPRESSOR"/>
    <property type="match status" value="1"/>
</dbReference>
<dbReference type="Gene3D" id="3.40.50.2300">
    <property type="match status" value="2"/>
</dbReference>
<dbReference type="SUPFAM" id="SSF53822">
    <property type="entry name" value="Periplasmic binding protein-like I"/>
    <property type="match status" value="1"/>
</dbReference>
<dbReference type="SUPFAM" id="SSF47413">
    <property type="entry name" value="lambda repressor-like DNA-binding domains"/>
    <property type="match status" value="1"/>
</dbReference>
<dbReference type="SMART" id="SM00354">
    <property type="entry name" value="HTH_LACI"/>
    <property type="match status" value="1"/>
</dbReference>
<dbReference type="GO" id="GO:0003677">
    <property type="term" value="F:DNA binding"/>
    <property type="evidence" value="ECO:0007669"/>
    <property type="project" value="UniProtKB-KW"/>
</dbReference>
<evidence type="ECO:0000256" key="2">
    <source>
        <dbReference type="ARBA" id="ARBA00023015"/>
    </source>
</evidence>
<keyword evidence="7" id="KW-1185">Reference proteome</keyword>
<keyword evidence="2" id="KW-0805">Transcription regulation</keyword>
<evidence type="ECO:0000313" key="6">
    <source>
        <dbReference type="EMBL" id="NOU75809.1"/>
    </source>
</evidence>
<dbReference type="Proteomes" id="UP000616779">
    <property type="component" value="Unassembled WGS sequence"/>
</dbReference>
<organism evidence="6 7">
    <name type="scientific">Paenibacillus phytorum</name>
    <dbReference type="NCBI Taxonomy" id="2654977"/>
    <lineage>
        <taxon>Bacteria</taxon>
        <taxon>Bacillati</taxon>
        <taxon>Bacillota</taxon>
        <taxon>Bacilli</taxon>
        <taxon>Bacillales</taxon>
        <taxon>Paenibacillaceae</taxon>
        <taxon>Paenibacillus</taxon>
    </lineage>
</organism>
<keyword evidence="1" id="KW-0678">Repressor</keyword>
<dbReference type="InterPro" id="IPR046335">
    <property type="entry name" value="LacI/GalR-like_sensor"/>
</dbReference>
<name>A0ABX1Y5C4_9BACL</name>
<evidence type="ECO:0000256" key="1">
    <source>
        <dbReference type="ARBA" id="ARBA00022491"/>
    </source>
</evidence>
<dbReference type="Pfam" id="PF13377">
    <property type="entry name" value="Peripla_BP_3"/>
    <property type="match status" value="1"/>
</dbReference>
<keyword evidence="4" id="KW-0804">Transcription</keyword>
<dbReference type="CDD" id="cd01392">
    <property type="entry name" value="HTH_LacI"/>
    <property type="match status" value="1"/>
</dbReference>
<dbReference type="RefSeq" id="WP_171647809.1">
    <property type="nucleotide sequence ID" value="NZ_WHOA01000233.1"/>
</dbReference>
<reference evidence="6 7" key="1">
    <citation type="submission" date="2019-10" db="EMBL/GenBank/DDBJ databases">
        <title>Description of Paenibacillus terrestris sp. nov.</title>
        <authorList>
            <person name="Carlier A."/>
            <person name="Qi S."/>
        </authorList>
    </citation>
    <scope>NUCLEOTIDE SEQUENCE [LARGE SCALE GENOMIC DNA]</scope>
    <source>
        <strain evidence="6 7">LMG 31458</strain>
    </source>
</reference>
<dbReference type="Pfam" id="PF00356">
    <property type="entry name" value="LacI"/>
    <property type="match status" value="1"/>
</dbReference>
<sequence>MPKIDDVAEKAGVSVTTVSRVLNNRGYISQTTRDKVYQVMKELNYHPNEMARSLFRKKSNMIGLIIPTVSHPFFSELAHYLEYYADQSGYKILLCNSNRDVTKERKYIDMLKKNQVDGIIMGSMVLDVEHYRNLNLPIVAFDRVVDDTIPVINSDNLMGGKLAALLLVGKGCRKLAYIQGGVGGPHHHGLLAGGRLQGFAEELQHAGVEYVHLNLEVHDLDTGASEDTIVRFLLEHPEVDGVFASSDVIATMVMQACYQLKKRIPEDMKIIGYDDVKIASLVVPRLTTIRQPIQKMSELTIELITKQIEGEEVPMVNSLPVTLIERSTT</sequence>